<proteinExistence type="predicted"/>
<feature type="region of interest" description="Disordered" evidence="1">
    <location>
        <begin position="1"/>
        <end position="20"/>
    </location>
</feature>
<evidence type="ECO:0000256" key="1">
    <source>
        <dbReference type="SAM" id="MobiDB-lite"/>
    </source>
</evidence>
<feature type="compositionally biased region" description="Basic and acidic residues" evidence="1">
    <location>
        <begin position="280"/>
        <end position="300"/>
    </location>
</feature>
<feature type="region of interest" description="Disordered" evidence="1">
    <location>
        <begin position="273"/>
        <end position="300"/>
    </location>
</feature>
<reference evidence="2" key="1">
    <citation type="journal article" date="2015" name="J. Virol.">
        <title>Genomic and Proteomic Analyses Indicate that Banchine and Campoplegine Polydnaviruses Have Similar, if Not Identical, Viral Ancestors.</title>
        <authorList>
            <person name="Beliveau C."/>
            <person name="Cohen A."/>
            <person name="Stewart D."/>
            <person name="Periquet G."/>
            <person name="Djoumad A."/>
            <person name="Kuhn L."/>
            <person name="Stoltz D."/>
            <person name="Volkoff A.-N."/>
            <person name="Herniou E."/>
            <person name="Drezen J.-M."/>
            <person name="Cusson M."/>
        </authorList>
    </citation>
    <scope>NUCLEOTIDE SEQUENCE</scope>
</reference>
<organism evidence="2">
    <name type="scientific">Glypta fumiferanae</name>
    <dbReference type="NCBI Taxonomy" id="389681"/>
    <lineage>
        <taxon>Eukaryota</taxon>
        <taxon>Metazoa</taxon>
        <taxon>Ecdysozoa</taxon>
        <taxon>Arthropoda</taxon>
        <taxon>Hexapoda</taxon>
        <taxon>Insecta</taxon>
        <taxon>Pterygota</taxon>
        <taxon>Neoptera</taxon>
        <taxon>Endopterygota</taxon>
        <taxon>Hymenoptera</taxon>
        <taxon>Apocrita</taxon>
        <taxon>Ichneumonoidea</taxon>
        <taxon>Ichneumonidae</taxon>
        <taxon>Banchinae</taxon>
        <taxon>Glypta</taxon>
    </lineage>
</organism>
<name>A0A0G2JCD5_9HYME</name>
<evidence type="ECO:0000313" key="2">
    <source>
        <dbReference type="EMBL" id="AKD28069.1"/>
    </source>
</evidence>
<accession>A0A0G2JCD5</accession>
<dbReference type="AlphaFoldDB" id="A0A0G2JCD5"/>
<sequence>MSKGESTKVLEMRDVDDHDDNVKDAENISQRNDVDVPDREADVVEEIVKHYNVNCNDGTKLIRLSEYPTDHKDSASTVTSNIIVEEDDGEPFRIAAIVISDIDVKINADVVELDVLKKFPNYYDAINERLRNSAASAKHPIKARMRYTNDFVIGAIGSANAENDKSMYKITVRRNKNYPEIERGIMPKRFFDRFKWAAIAKVTSGKSKAEKKVSSLAEKDNVARLSSDNVRQKRSIDSRKRYFVLTGADDLTPGGQRSATSHGGTLFEHDYQAYSKKRKSQEESKSRDSRQIHKDENAKIDDSGTGSIILSIGSICALSLGASYYITKRSKSSDSL</sequence>
<gene>
    <name evidence="2" type="primary">P53L</name>
</gene>
<dbReference type="EMBL" id="KP706798">
    <property type="protein sequence ID" value="AKD28069.1"/>
    <property type="molecule type" value="Genomic_DNA"/>
</dbReference>
<protein>
    <submittedName>
        <fullName evidence="2">p53-like</fullName>
    </submittedName>
</protein>